<keyword evidence="1" id="KW-0732">Signal</keyword>
<comment type="caution">
    <text evidence="2">The sequence shown here is derived from an EMBL/GenBank/DDBJ whole genome shotgun (WGS) entry which is preliminary data.</text>
</comment>
<keyword evidence="3" id="KW-1185">Reference proteome</keyword>
<reference evidence="2 3" key="1">
    <citation type="submission" date="2024-02" db="EMBL/GenBank/DDBJ databases">
        <authorList>
            <person name="Chen Y."/>
            <person name="Shah S."/>
            <person name="Dougan E. K."/>
            <person name="Thang M."/>
            <person name="Chan C."/>
        </authorList>
    </citation>
    <scope>NUCLEOTIDE SEQUENCE [LARGE SCALE GENOMIC DNA]</scope>
</reference>
<evidence type="ECO:0000256" key="1">
    <source>
        <dbReference type="SAM" id="SignalP"/>
    </source>
</evidence>
<evidence type="ECO:0000313" key="2">
    <source>
        <dbReference type="EMBL" id="CAK9104955.1"/>
    </source>
</evidence>
<protein>
    <recommendedName>
        <fullName evidence="4">Auto-transporter adhesin head GIN domain-containing protein</fullName>
    </recommendedName>
</protein>
<feature type="chain" id="PRO_5045037380" description="Auto-transporter adhesin head GIN domain-containing protein" evidence="1">
    <location>
        <begin position="21"/>
        <end position="239"/>
    </location>
</feature>
<sequence length="239" mass="25470">MPLLLTVLAELLLCASHALAELRVERVESSHAVSHAWADRSDARPLREDCEVISFTDLCERQLSSGECFKLQPSTSPASCQLWGPAFPAPAQLQGDAAAQGVVTTCGTRRKLHISGQIEMISLRLEAETMIFEDAQVEAWHETPDLSIDQGGAFFSGGPFNLTRSNLTVKSTGAVKGGALAAAGDLTLVSSSLRVLNAAAAESGGGFYGEGTLRHDYVSSPKSSLRTFRHRKATALDSL</sequence>
<proteinExistence type="predicted"/>
<evidence type="ECO:0008006" key="4">
    <source>
        <dbReference type="Google" id="ProtNLM"/>
    </source>
</evidence>
<evidence type="ECO:0000313" key="3">
    <source>
        <dbReference type="Proteomes" id="UP001642464"/>
    </source>
</evidence>
<gene>
    <name evidence="2" type="ORF">SCF082_LOCUS48940</name>
</gene>
<feature type="signal peptide" evidence="1">
    <location>
        <begin position="1"/>
        <end position="20"/>
    </location>
</feature>
<accession>A0ABP0RWE0</accession>
<dbReference type="Proteomes" id="UP001642464">
    <property type="component" value="Unassembled WGS sequence"/>
</dbReference>
<name>A0ABP0RWE0_9DINO</name>
<dbReference type="EMBL" id="CAXAMM010042461">
    <property type="protein sequence ID" value="CAK9104955.1"/>
    <property type="molecule type" value="Genomic_DNA"/>
</dbReference>
<organism evidence="2 3">
    <name type="scientific">Durusdinium trenchii</name>
    <dbReference type="NCBI Taxonomy" id="1381693"/>
    <lineage>
        <taxon>Eukaryota</taxon>
        <taxon>Sar</taxon>
        <taxon>Alveolata</taxon>
        <taxon>Dinophyceae</taxon>
        <taxon>Suessiales</taxon>
        <taxon>Symbiodiniaceae</taxon>
        <taxon>Durusdinium</taxon>
    </lineage>
</organism>